<gene>
    <name evidence="1" type="ORF">KPL71_018064</name>
</gene>
<evidence type="ECO:0000313" key="1">
    <source>
        <dbReference type="EMBL" id="KAH9736333.1"/>
    </source>
</evidence>
<keyword evidence="1" id="KW-0808">Transferase</keyword>
<accession>A0ACB8JUY2</accession>
<evidence type="ECO:0000313" key="2">
    <source>
        <dbReference type="Proteomes" id="UP000829398"/>
    </source>
</evidence>
<reference evidence="2" key="1">
    <citation type="journal article" date="2023" name="Hortic. Res.">
        <title>A chromosome-level phased genome enabling allele-level studies in sweet orange: a case study on citrus Huanglongbing tolerance.</title>
        <authorList>
            <person name="Wu B."/>
            <person name="Yu Q."/>
            <person name="Deng Z."/>
            <person name="Duan Y."/>
            <person name="Luo F."/>
            <person name="Gmitter F. Jr."/>
        </authorList>
    </citation>
    <scope>NUCLEOTIDE SEQUENCE [LARGE SCALE GENOMIC DNA]</scope>
    <source>
        <strain evidence="2">cv. Valencia</strain>
    </source>
</reference>
<sequence>MATISHSSLAFTGASASDLFRSSKSHVNGMPLKALGRARFGSKSRGFAVSAKLRKVKKHDYPWPKDPKDVDPNVKGGVLTHLSHFKPLKEKPKPVTLDFEKPLVGLSKKIMDVRKMANDTGLDFSDQIVSLENKYQQFVELHGDRAGYDDPAIVTGIGSMDGRTYMFMGHQKGRNTKENIQRNFGMPTPHGYRKALRMMYYADHHGFPIVTFIDTPGAYADLKSEELGQGEAIAHNLRTMFGLKVPIISIVIGEGGSGGALAIGCANKLLMLENAVFYVASPEACAAILWKSAKASPKAAEKLKITASELCKLQIADGVIPELEKMDTQELLKHRNLKFRKIGGFQEGIPIDPKKKVNMKKKEGPIASKTSKEKLEDEVEKLKQQILKAKESSTKPPDAALNVMIQKLKKEVDHEFSEAAKAMGMQEKFATLRAEFSKGNSRDQLMDPILMDKITELKNEFNQGLASAPNYASLKYKLDMLKEFSNAKSLLDSKNKAAKLKQEINKKFEEVICRPDIKEKMEAIKAKLQDSGASSFSDLEDDLKEKLVETKKEIESELIDGLESLGLDVEVVKSKAKELSEQTSFSNFRSKMENLNEEINKKIEDVINSSDLKDMIELLKLEIAKAGKKPDVKSKSKIQALEQQIKQRLSEAINFSELKEKHEELMAEISDATKSPGGLDGGVNNEHAKDDSSKYDESRVEINCVTGEDNTKQMVVVNQVLRAASRPSGQVILQS</sequence>
<protein>
    <submittedName>
        <fullName evidence="1">Acetyl-coenzyme A carboxylase carboxyl transferase subunit alpha</fullName>
    </submittedName>
</protein>
<dbReference type="Proteomes" id="UP000829398">
    <property type="component" value="Chromosome 6"/>
</dbReference>
<organism evidence="1 2">
    <name type="scientific">Citrus sinensis</name>
    <name type="common">Sweet orange</name>
    <name type="synonym">Citrus aurantium var. sinensis</name>
    <dbReference type="NCBI Taxonomy" id="2711"/>
    <lineage>
        <taxon>Eukaryota</taxon>
        <taxon>Viridiplantae</taxon>
        <taxon>Streptophyta</taxon>
        <taxon>Embryophyta</taxon>
        <taxon>Tracheophyta</taxon>
        <taxon>Spermatophyta</taxon>
        <taxon>Magnoliopsida</taxon>
        <taxon>eudicotyledons</taxon>
        <taxon>Gunneridae</taxon>
        <taxon>Pentapetalae</taxon>
        <taxon>rosids</taxon>
        <taxon>malvids</taxon>
        <taxon>Sapindales</taxon>
        <taxon>Rutaceae</taxon>
        <taxon>Aurantioideae</taxon>
        <taxon>Citrus</taxon>
    </lineage>
</organism>
<dbReference type="EMBL" id="CM039175">
    <property type="protein sequence ID" value="KAH9736333.1"/>
    <property type="molecule type" value="Genomic_DNA"/>
</dbReference>
<keyword evidence="2" id="KW-1185">Reference proteome</keyword>
<proteinExistence type="predicted"/>
<comment type="caution">
    <text evidence="1">The sequence shown here is derived from an EMBL/GenBank/DDBJ whole genome shotgun (WGS) entry which is preliminary data.</text>
</comment>
<name>A0ACB8JUY2_CITSI</name>